<dbReference type="InterPro" id="IPR017867">
    <property type="entry name" value="Tyr_phospatase_low_mol_wt"/>
</dbReference>
<evidence type="ECO:0000256" key="3">
    <source>
        <dbReference type="ARBA" id="ARBA00022912"/>
    </source>
</evidence>
<comment type="similarity">
    <text evidence="1">Belongs to the low molecular weight phosphotyrosine protein phosphatase family.</text>
</comment>
<dbReference type="Pfam" id="PF01451">
    <property type="entry name" value="LMWPc"/>
    <property type="match status" value="1"/>
</dbReference>
<proteinExistence type="inferred from homology"/>
<dbReference type="InterPro" id="IPR023485">
    <property type="entry name" value="Ptyr_pPase"/>
</dbReference>
<gene>
    <name evidence="5" type="ORF">ACFSUF_24080</name>
</gene>
<sequence length="189" mass="21467">MKRILFVCTGNTCRSPMAEALFKDIARKRGLQVEVRSAGVSAVDGIPMSRHSSTVLRENQISETITSNRATRELAEWADLILTMTSSHKRTMLQIHPGAVDKTYTLKEYVEDGGQGLESILELEGFYTDLQLKKALGQEITREEKIRLRRMEQSVPDYDIIDPFGGSVEMYRRCAEEIREALEKLADRL</sequence>
<dbReference type="InterPro" id="IPR050438">
    <property type="entry name" value="LMW_PTPase"/>
</dbReference>
<name>A0ABW5PJX4_9BACL</name>
<dbReference type="SMART" id="SM00226">
    <property type="entry name" value="LMWPc"/>
    <property type="match status" value="1"/>
</dbReference>
<keyword evidence="2" id="KW-0378">Hydrolase</keyword>
<dbReference type="PRINTS" id="PR00719">
    <property type="entry name" value="LMWPTPASE"/>
</dbReference>
<accession>A0ABW5PJX4</accession>
<dbReference type="PANTHER" id="PTHR11717">
    <property type="entry name" value="LOW MOLECULAR WEIGHT PROTEIN TYROSINE PHOSPHATASE"/>
    <property type="match status" value="1"/>
</dbReference>
<organism evidence="5 6">
    <name type="scientific">Paenibacillus gansuensis</name>
    <dbReference type="NCBI Taxonomy" id="306542"/>
    <lineage>
        <taxon>Bacteria</taxon>
        <taxon>Bacillati</taxon>
        <taxon>Bacillota</taxon>
        <taxon>Bacilli</taxon>
        <taxon>Bacillales</taxon>
        <taxon>Paenibacillaceae</taxon>
        <taxon>Paenibacillus</taxon>
    </lineage>
</organism>
<dbReference type="PANTHER" id="PTHR11717:SF31">
    <property type="entry name" value="LOW MOLECULAR WEIGHT PROTEIN-TYROSINE-PHOSPHATASE ETP-RELATED"/>
    <property type="match status" value="1"/>
</dbReference>
<dbReference type="EMBL" id="JBHUME010000019">
    <property type="protein sequence ID" value="MFD2615489.1"/>
    <property type="molecule type" value="Genomic_DNA"/>
</dbReference>
<keyword evidence="6" id="KW-1185">Reference proteome</keyword>
<dbReference type="InterPro" id="IPR036196">
    <property type="entry name" value="Ptyr_pPase_sf"/>
</dbReference>
<feature type="domain" description="Phosphotyrosine protein phosphatase I" evidence="4">
    <location>
        <begin position="2"/>
        <end position="188"/>
    </location>
</feature>
<dbReference type="RefSeq" id="WP_377607412.1">
    <property type="nucleotide sequence ID" value="NZ_JBHUME010000019.1"/>
</dbReference>
<evidence type="ECO:0000259" key="4">
    <source>
        <dbReference type="SMART" id="SM00226"/>
    </source>
</evidence>
<keyword evidence="3" id="KW-0904">Protein phosphatase</keyword>
<reference evidence="6" key="1">
    <citation type="journal article" date="2019" name="Int. J. Syst. Evol. Microbiol.">
        <title>The Global Catalogue of Microorganisms (GCM) 10K type strain sequencing project: providing services to taxonomists for standard genome sequencing and annotation.</title>
        <authorList>
            <consortium name="The Broad Institute Genomics Platform"/>
            <consortium name="The Broad Institute Genome Sequencing Center for Infectious Disease"/>
            <person name="Wu L."/>
            <person name="Ma J."/>
        </authorList>
    </citation>
    <scope>NUCLEOTIDE SEQUENCE [LARGE SCALE GENOMIC DNA]</scope>
    <source>
        <strain evidence="6">KCTC 3950</strain>
    </source>
</reference>
<evidence type="ECO:0000256" key="2">
    <source>
        <dbReference type="ARBA" id="ARBA00022801"/>
    </source>
</evidence>
<comment type="caution">
    <text evidence="5">The sequence shown here is derived from an EMBL/GenBank/DDBJ whole genome shotgun (WGS) entry which is preliminary data.</text>
</comment>
<dbReference type="Proteomes" id="UP001597541">
    <property type="component" value="Unassembled WGS sequence"/>
</dbReference>
<evidence type="ECO:0000256" key="1">
    <source>
        <dbReference type="ARBA" id="ARBA00011063"/>
    </source>
</evidence>
<protein>
    <submittedName>
        <fullName evidence="5">Low molecular weight protein arginine phosphatase</fullName>
    </submittedName>
</protein>
<dbReference type="SUPFAM" id="SSF52788">
    <property type="entry name" value="Phosphotyrosine protein phosphatases I"/>
    <property type="match status" value="1"/>
</dbReference>
<dbReference type="Gene3D" id="3.40.50.2300">
    <property type="match status" value="1"/>
</dbReference>
<evidence type="ECO:0000313" key="5">
    <source>
        <dbReference type="EMBL" id="MFD2615489.1"/>
    </source>
</evidence>
<dbReference type="CDD" id="cd16344">
    <property type="entry name" value="LMWPAP"/>
    <property type="match status" value="1"/>
</dbReference>
<evidence type="ECO:0000313" key="6">
    <source>
        <dbReference type="Proteomes" id="UP001597541"/>
    </source>
</evidence>